<evidence type="ECO:0000256" key="1">
    <source>
        <dbReference type="PROSITE-ProRule" id="PRU00023"/>
    </source>
</evidence>
<dbReference type="AlphaFoldDB" id="A0A3N4K7A6"/>
<dbReference type="PROSITE" id="PS50088">
    <property type="entry name" value="ANK_REPEAT"/>
    <property type="match status" value="1"/>
</dbReference>
<dbReference type="InParanoid" id="A0A3N4K7A6"/>
<keyword evidence="3" id="KW-1185">Reference proteome</keyword>
<dbReference type="Gene3D" id="1.25.40.20">
    <property type="entry name" value="Ankyrin repeat-containing domain"/>
    <property type="match status" value="1"/>
</dbReference>
<evidence type="ECO:0000313" key="2">
    <source>
        <dbReference type="EMBL" id="RPB06427.1"/>
    </source>
</evidence>
<dbReference type="SMART" id="SM00248">
    <property type="entry name" value="ANK"/>
    <property type="match status" value="3"/>
</dbReference>
<protein>
    <submittedName>
        <fullName evidence="2">Uncharacterized protein</fullName>
    </submittedName>
</protein>
<accession>A0A3N4K7A6</accession>
<reference evidence="2 3" key="1">
    <citation type="journal article" date="2018" name="Nat. Ecol. Evol.">
        <title>Pezizomycetes genomes reveal the molecular basis of ectomycorrhizal truffle lifestyle.</title>
        <authorList>
            <person name="Murat C."/>
            <person name="Payen T."/>
            <person name="Noel B."/>
            <person name="Kuo A."/>
            <person name="Morin E."/>
            <person name="Chen J."/>
            <person name="Kohler A."/>
            <person name="Krizsan K."/>
            <person name="Balestrini R."/>
            <person name="Da Silva C."/>
            <person name="Montanini B."/>
            <person name="Hainaut M."/>
            <person name="Levati E."/>
            <person name="Barry K.W."/>
            <person name="Belfiori B."/>
            <person name="Cichocki N."/>
            <person name="Clum A."/>
            <person name="Dockter R.B."/>
            <person name="Fauchery L."/>
            <person name="Guy J."/>
            <person name="Iotti M."/>
            <person name="Le Tacon F."/>
            <person name="Lindquist E.A."/>
            <person name="Lipzen A."/>
            <person name="Malagnac F."/>
            <person name="Mello A."/>
            <person name="Molinier V."/>
            <person name="Miyauchi S."/>
            <person name="Poulain J."/>
            <person name="Riccioni C."/>
            <person name="Rubini A."/>
            <person name="Sitrit Y."/>
            <person name="Splivallo R."/>
            <person name="Traeger S."/>
            <person name="Wang M."/>
            <person name="Zifcakova L."/>
            <person name="Wipf D."/>
            <person name="Zambonelli A."/>
            <person name="Paolocci F."/>
            <person name="Nowrousian M."/>
            <person name="Ottonello S."/>
            <person name="Baldrian P."/>
            <person name="Spatafora J.W."/>
            <person name="Henrissat B."/>
            <person name="Nagy L.G."/>
            <person name="Aury J.M."/>
            <person name="Wincker P."/>
            <person name="Grigoriev I.V."/>
            <person name="Bonfante P."/>
            <person name="Martin F.M."/>
        </authorList>
    </citation>
    <scope>NUCLEOTIDE SEQUENCE [LARGE SCALE GENOMIC DNA]</scope>
    <source>
        <strain evidence="2 3">CCBAS932</strain>
    </source>
</reference>
<dbReference type="OrthoDB" id="539213at2759"/>
<organism evidence="2 3">
    <name type="scientific">Morchella conica CCBAS932</name>
    <dbReference type="NCBI Taxonomy" id="1392247"/>
    <lineage>
        <taxon>Eukaryota</taxon>
        <taxon>Fungi</taxon>
        <taxon>Dikarya</taxon>
        <taxon>Ascomycota</taxon>
        <taxon>Pezizomycotina</taxon>
        <taxon>Pezizomycetes</taxon>
        <taxon>Pezizales</taxon>
        <taxon>Morchellaceae</taxon>
        <taxon>Morchella</taxon>
    </lineage>
</organism>
<dbReference type="InterPro" id="IPR002110">
    <property type="entry name" value="Ankyrin_rpt"/>
</dbReference>
<sequence length="236" mass="26253">MSVGSRMSFTAVLRNSRPYRNHDMLAPSTMSLATSQRRGAQWSTFSIGSNTSVFSLPFTEFQLSDKPLAEEPIIYNIVIPMKHDLLHNRARYPHSDWLQGLKRGVWVESDIPYLHHLLELDDPKLFGDVIPKWTETCKPILYFYTRTWVAMFGGENLMKALLDSGADPNSGFTLPLIHAAVRGDNEAALRVLLAAGADRTVRDADGLTCLALAIKLGRAKIAAILSGELEKVNFPV</sequence>
<dbReference type="EMBL" id="ML119360">
    <property type="protein sequence ID" value="RPB06427.1"/>
    <property type="molecule type" value="Genomic_DNA"/>
</dbReference>
<gene>
    <name evidence="2" type="ORF">P167DRAFT_164178</name>
</gene>
<dbReference type="InterPro" id="IPR036770">
    <property type="entry name" value="Ankyrin_rpt-contain_sf"/>
</dbReference>
<proteinExistence type="predicted"/>
<dbReference type="SUPFAM" id="SSF48403">
    <property type="entry name" value="Ankyrin repeat"/>
    <property type="match status" value="1"/>
</dbReference>
<feature type="repeat" description="ANK" evidence="1">
    <location>
        <begin position="175"/>
        <end position="204"/>
    </location>
</feature>
<evidence type="ECO:0000313" key="3">
    <source>
        <dbReference type="Proteomes" id="UP000277580"/>
    </source>
</evidence>
<keyword evidence="1" id="KW-0040">ANK repeat</keyword>
<dbReference type="Pfam" id="PF12796">
    <property type="entry name" value="Ank_2"/>
    <property type="match status" value="1"/>
</dbReference>
<name>A0A3N4K7A6_9PEZI</name>
<dbReference type="Proteomes" id="UP000277580">
    <property type="component" value="Unassembled WGS sequence"/>
</dbReference>